<comment type="caution">
    <text evidence="1">The sequence shown here is derived from an EMBL/GenBank/DDBJ whole genome shotgun (WGS) entry which is preliminary data.</text>
</comment>
<dbReference type="EMBL" id="VBQZ03000191">
    <property type="protein sequence ID" value="MXQ97466.1"/>
    <property type="molecule type" value="Genomic_DNA"/>
</dbReference>
<reference evidence="1" key="1">
    <citation type="submission" date="2019-10" db="EMBL/GenBank/DDBJ databases">
        <title>The sequence and de novo assembly of the wild yak genome.</title>
        <authorList>
            <person name="Liu Y."/>
        </authorList>
    </citation>
    <scope>NUCLEOTIDE SEQUENCE [LARGE SCALE GENOMIC DNA]</scope>
    <source>
        <strain evidence="1">WY2019</strain>
    </source>
</reference>
<evidence type="ECO:0000313" key="1">
    <source>
        <dbReference type="EMBL" id="MXQ97466.1"/>
    </source>
</evidence>
<proteinExistence type="predicted"/>
<evidence type="ECO:0000313" key="2">
    <source>
        <dbReference type="Proteomes" id="UP000322234"/>
    </source>
</evidence>
<gene>
    <name evidence="1" type="ORF">E5288_WYG019723</name>
</gene>
<protein>
    <submittedName>
        <fullName evidence="1">Uncharacterized protein</fullName>
    </submittedName>
</protein>
<keyword evidence="2" id="KW-1185">Reference proteome</keyword>
<name>A0A6B0SBT0_9CETA</name>
<organism evidence="1 2">
    <name type="scientific">Bos mutus</name>
    <name type="common">wild yak</name>
    <dbReference type="NCBI Taxonomy" id="72004"/>
    <lineage>
        <taxon>Eukaryota</taxon>
        <taxon>Metazoa</taxon>
        <taxon>Chordata</taxon>
        <taxon>Craniata</taxon>
        <taxon>Vertebrata</taxon>
        <taxon>Euteleostomi</taxon>
        <taxon>Mammalia</taxon>
        <taxon>Eutheria</taxon>
        <taxon>Laurasiatheria</taxon>
        <taxon>Artiodactyla</taxon>
        <taxon>Ruminantia</taxon>
        <taxon>Pecora</taxon>
        <taxon>Bovidae</taxon>
        <taxon>Bovinae</taxon>
        <taxon>Bos</taxon>
    </lineage>
</organism>
<accession>A0A6B0SBT0</accession>
<dbReference type="AlphaFoldDB" id="A0A6B0SBT0"/>
<sequence>MQKPSTDSERVALKLSDFALITRFRPLIDSARKLVSIRDRAPLATHSRKGFRSSDTPPPLAAFEHDEVESEGVRQNIPPFLTLLACSQKAMRSSPFCSDSAIAAQGSQSDWIITTLLGMGYSALTCGESRKRKRP</sequence>
<dbReference type="Proteomes" id="UP000322234">
    <property type="component" value="Unassembled WGS sequence"/>
</dbReference>